<feature type="domain" description="ABC transmembrane type-1" evidence="9">
    <location>
        <begin position="61"/>
        <end position="269"/>
    </location>
</feature>
<keyword evidence="7 8" id="KW-0472">Membrane</keyword>
<evidence type="ECO:0000256" key="4">
    <source>
        <dbReference type="ARBA" id="ARBA00022519"/>
    </source>
</evidence>
<reference evidence="10 11" key="1">
    <citation type="submission" date="2020-08" db="EMBL/GenBank/DDBJ databases">
        <title>Genome public.</title>
        <authorList>
            <person name="Liu C."/>
            <person name="Sun Q."/>
        </authorList>
    </citation>
    <scope>NUCLEOTIDE SEQUENCE [LARGE SCALE GENOMIC DNA]</scope>
    <source>
        <strain evidence="10 11">BX1</strain>
    </source>
</reference>
<feature type="transmembrane region" description="Helical" evidence="8">
    <location>
        <begin position="354"/>
        <end position="381"/>
    </location>
</feature>
<keyword evidence="5 8" id="KW-0812">Transmembrane</keyword>
<dbReference type="InterPro" id="IPR000515">
    <property type="entry name" value="MetI-like"/>
</dbReference>
<keyword evidence="11" id="KW-1185">Reference proteome</keyword>
<dbReference type="PROSITE" id="PS50928">
    <property type="entry name" value="ABC_TM1"/>
    <property type="match status" value="2"/>
</dbReference>
<evidence type="ECO:0000256" key="1">
    <source>
        <dbReference type="ARBA" id="ARBA00004429"/>
    </source>
</evidence>
<feature type="transmembrane region" description="Helical" evidence="8">
    <location>
        <begin position="420"/>
        <end position="438"/>
    </location>
</feature>
<evidence type="ECO:0000313" key="11">
    <source>
        <dbReference type="Proteomes" id="UP000658131"/>
    </source>
</evidence>
<dbReference type="PANTHER" id="PTHR43357:SF3">
    <property type="entry name" value="FE(3+)-TRANSPORT SYSTEM PERMEASE PROTEIN FBPB 2"/>
    <property type="match status" value="1"/>
</dbReference>
<dbReference type="Gene3D" id="1.10.3720.10">
    <property type="entry name" value="MetI-like"/>
    <property type="match status" value="2"/>
</dbReference>
<feature type="transmembrane region" description="Helical" evidence="8">
    <location>
        <begin position="393"/>
        <end position="414"/>
    </location>
</feature>
<proteinExistence type="inferred from homology"/>
<dbReference type="Pfam" id="PF00528">
    <property type="entry name" value="BPD_transp_1"/>
    <property type="match status" value="2"/>
</dbReference>
<comment type="caution">
    <text evidence="10">The sequence shown here is derived from an EMBL/GenBank/DDBJ whole genome shotgun (WGS) entry which is preliminary data.</text>
</comment>
<dbReference type="InterPro" id="IPR035906">
    <property type="entry name" value="MetI-like_sf"/>
</dbReference>
<keyword evidence="4" id="KW-0997">Cell inner membrane</keyword>
<evidence type="ECO:0000313" key="10">
    <source>
        <dbReference type="EMBL" id="MBC8577269.1"/>
    </source>
</evidence>
<evidence type="ECO:0000256" key="3">
    <source>
        <dbReference type="ARBA" id="ARBA00022475"/>
    </source>
</evidence>
<feature type="transmembrane region" description="Helical" evidence="8">
    <location>
        <begin position="201"/>
        <end position="225"/>
    </location>
</feature>
<feature type="transmembrane region" description="Helical" evidence="8">
    <location>
        <begin position="100"/>
        <end position="121"/>
    </location>
</feature>
<feature type="transmembrane region" description="Helical" evidence="8">
    <location>
        <begin position="141"/>
        <end position="160"/>
    </location>
</feature>
<keyword evidence="6 8" id="KW-1133">Transmembrane helix</keyword>
<feature type="transmembrane region" description="Helical" evidence="8">
    <location>
        <begin position="12"/>
        <end position="33"/>
    </location>
</feature>
<dbReference type="PANTHER" id="PTHR43357">
    <property type="entry name" value="INNER MEMBRANE ABC TRANSPORTER PERMEASE PROTEIN YDCV"/>
    <property type="match status" value="1"/>
</dbReference>
<dbReference type="EMBL" id="JACRTB010000025">
    <property type="protein sequence ID" value="MBC8577269.1"/>
    <property type="molecule type" value="Genomic_DNA"/>
</dbReference>
<feature type="transmembrane region" description="Helical" evidence="8">
    <location>
        <begin position="473"/>
        <end position="494"/>
    </location>
</feature>
<evidence type="ECO:0000256" key="5">
    <source>
        <dbReference type="ARBA" id="ARBA00022692"/>
    </source>
</evidence>
<comment type="similarity">
    <text evidence="8">Belongs to the binding-protein-dependent transport system permease family.</text>
</comment>
<gene>
    <name evidence="10" type="ORF">H8717_12730</name>
</gene>
<organism evidence="10 11">
    <name type="scientific">Yanshouia hominis</name>
    <dbReference type="NCBI Taxonomy" id="2763673"/>
    <lineage>
        <taxon>Bacteria</taxon>
        <taxon>Bacillati</taxon>
        <taxon>Bacillota</taxon>
        <taxon>Clostridia</taxon>
        <taxon>Eubacteriales</taxon>
        <taxon>Oscillospiraceae</taxon>
        <taxon>Yanshouia</taxon>
    </lineage>
</organism>
<evidence type="ECO:0000256" key="2">
    <source>
        <dbReference type="ARBA" id="ARBA00022448"/>
    </source>
</evidence>
<feature type="domain" description="ABC transmembrane type-1" evidence="9">
    <location>
        <begin position="355"/>
        <end position="549"/>
    </location>
</feature>
<name>A0ABR7NLK6_9FIRM</name>
<dbReference type="RefSeq" id="WP_262400731.1">
    <property type="nucleotide sequence ID" value="NZ_JACRTB010000025.1"/>
</dbReference>
<feature type="transmembrane region" description="Helical" evidence="8">
    <location>
        <begin position="256"/>
        <end position="278"/>
    </location>
</feature>
<dbReference type="Proteomes" id="UP000658131">
    <property type="component" value="Unassembled WGS sequence"/>
</dbReference>
<accession>A0ABR7NLK6</accession>
<protein>
    <submittedName>
        <fullName evidence="10">Iron ABC transporter permease</fullName>
    </submittedName>
</protein>
<evidence type="ECO:0000256" key="7">
    <source>
        <dbReference type="ARBA" id="ARBA00023136"/>
    </source>
</evidence>
<feature type="transmembrane region" description="Helical" evidence="8">
    <location>
        <begin position="530"/>
        <end position="556"/>
    </location>
</feature>
<comment type="subcellular location">
    <subcellularLocation>
        <location evidence="1">Cell inner membrane</location>
        <topology evidence="1">Multi-pass membrane protein</topology>
    </subcellularLocation>
    <subcellularLocation>
        <location evidence="8">Cell membrane</location>
        <topology evidence="8">Multi-pass membrane protein</topology>
    </subcellularLocation>
</comment>
<dbReference type="CDD" id="cd06261">
    <property type="entry name" value="TM_PBP2"/>
    <property type="match status" value="2"/>
</dbReference>
<evidence type="ECO:0000256" key="6">
    <source>
        <dbReference type="ARBA" id="ARBA00022989"/>
    </source>
</evidence>
<evidence type="ECO:0000256" key="8">
    <source>
        <dbReference type="RuleBase" id="RU363032"/>
    </source>
</evidence>
<feature type="transmembrane region" description="Helical" evidence="8">
    <location>
        <begin position="65"/>
        <end position="88"/>
    </location>
</feature>
<feature type="transmembrane region" description="Helical" evidence="8">
    <location>
        <begin position="299"/>
        <end position="320"/>
    </location>
</feature>
<sequence>MPVLRTRLLRQIVAAFLALVIAGMFFVPLLSVVKMAFTADGGFSFASFIKILTSARQYHVIANTLIINIASSLLAATLGVSAAYCIAYTNLPNKKWLHRALLLPLLIPGYIITLAWMQFFAKGGVVASSLRLIFPAISMPNIYSFGGIIFVFAVTKYPIIYTLTLSTFRKIPVDLELAAAVSGCNRRQIFRKVTLPVSMSGLANGVLLVFLSCLDNFGTVAFLGIPAHITVMTTDIYQSVISMSGNSFADASAKSVVLGLIGVAASVLAWRCAGRFVTLQTETEDMNSRILLSRKKARLIQLIMLAGILLINFVPLLTLIQTSLLRAFGLPPTPENMTLENYAFLFSNQKCINAVFNSIILAIVTAIICLIIGTIAAYLLVRCPGHFSRALDFMISIPYSIPGIILGLALILTWAKPLPFIGKTIYGTIFMLLLSYVIRFTALQIRSSSAAILQVDASMEEAGRVNGAHGLRLWFKILLPLIAPGCVSGMGLVFLSTLTELTTSSLLWSAGSETIGVVIYNYTSAGQTTVACAFSVAILIIIGLLAGVQALLSYLIRYKKEEE</sequence>
<evidence type="ECO:0000259" key="9">
    <source>
        <dbReference type="PROSITE" id="PS50928"/>
    </source>
</evidence>
<keyword evidence="3" id="KW-1003">Cell membrane</keyword>
<keyword evidence="2 8" id="KW-0813">Transport</keyword>
<dbReference type="SUPFAM" id="SSF161098">
    <property type="entry name" value="MetI-like"/>
    <property type="match status" value="2"/>
</dbReference>